<protein>
    <submittedName>
        <fullName evidence="3">Zinc finger Zim17-type</fullName>
    </submittedName>
</protein>
<dbReference type="Pfam" id="PF00023">
    <property type="entry name" value="Ank"/>
    <property type="match status" value="1"/>
</dbReference>
<evidence type="ECO:0000256" key="2">
    <source>
        <dbReference type="SAM" id="MobiDB-lite"/>
    </source>
</evidence>
<dbReference type="Proteomes" id="UP000324767">
    <property type="component" value="Unassembled WGS sequence"/>
</dbReference>
<feature type="region of interest" description="Disordered" evidence="2">
    <location>
        <begin position="158"/>
        <end position="183"/>
    </location>
</feature>
<dbReference type="PROSITE" id="PS50088">
    <property type="entry name" value="ANK_REPEAT"/>
    <property type="match status" value="1"/>
</dbReference>
<comment type="caution">
    <text evidence="3">The sequence shown here is derived from an EMBL/GenBank/DDBJ whole genome shotgun (WGS) entry which is preliminary data.</text>
</comment>
<dbReference type="AlphaFoldDB" id="A0A5M8PQA9"/>
<dbReference type="Gene3D" id="1.25.40.20">
    <property type="entry name" value="Ankyrin repeat-containing domain"/>
    <property type="match status" value="1"/>
</dbReference>
<dbReference type="EMBL" id="VXIT01000007">
    <property type="protein sequence ID" value="KAA6411700.1"/>
    <property type="molecule type" value="Genomic_DNA"/>
</dbReference>
<reference evidence="3 4" key="1">
    <citation type="submission" date="2019-09" db="EMBL/GenBank/DDBJ databases">
        <title>The hologenome of the rock-dwelling lichen Lasallia pustulata.</title>
        <authorList>
            <person name="Greshake Tzovaras B."/>
            <person name="Segers F."/>
            <person name="Bicker A."/>
            <person name="Dal Grande F."/>
            <person name="Otte J."/>
            <person name="Hankeln T."/>
            <person name="Schmitt I."/>
            <person name="Ebersberger I."/>
        </authorList>
    </citation>
    <scope>NUCLEOTIDE SEQUENCE [LARGE SCALE GENOMIC DNA]</scope>
    <source>
        <strain evidence="3">A1-1</strain>
    </source>
</reference>
<evidence type="ECO:0000256" key="1">
    <source>
        <dbReference type="PROSITE-ProRule" id="PRU00023"/>
    </source>
</evidence>
<feature type="repeat" description="ANK" evidence="1">
    <location>
        <begin position="74"/>
        <end position="106"/>
    </location>
</feature>
<dbReference type="SUPFAM" id="SSF48403">
    <property type="entry name" value="Ankyrin repeat"/>
    <property type="match status" value="1"/>
</dbReference>
<feature type="compositionally biased region" description="Basic residues" evidence="2">
    <location>
        <begin position="173"/>
        <end position="182"/>
    </location>
</feature>
<feature type="region of interest" description="Disordered" evidence="2">
    <location>
        <begin position="104"/>
        <end position="129"/>
    </location>
</feature>
<accession>A0A5M8PQA9</accession>
<dbReference type="InterPro" id="IPR002110">
    <property type="entry name" value="Ankyrin_rpt"/>
</dbReference>
<name>A0A5M8PQA9_9LECA</name>
<feature type="compositionally biased region" description="Basic and acidic residues" evidence="2">
    <location>
        <begin position="104"/>
        <end position="114"/>
    </location>
</feature>
<dbReference type="InterPro" id="IPR036770">
    <property type="entry name" value="Ankyrin_rpt-contain_sf"/>
</dbReference>
<evidence type="ECO:0000313" key="4">
    <source>
        <dbReference type="Proteomes" id="UP000324767"/>
    </source>
</evidence>
<proteinExistence type="predicted"/>
<evidence type="ECO:0000313" key="3">
    <source>
        <dbReference type="EMBL" id="KAA6411700.1"/>
    </source>
</evidence>
<sequence>MLQLISIDRTRSPLWLTRYYIPRNILPTAFKDITSMIDVRIRLRRATHLNDLVLVKRIIKNNPQSLQNPDFADKGNTSLHLAAQLGFLDLVEYLIAAGHEDNGISRNADWDPRSPSRPPPPRRRRRPPRLALRPLHRLEEQTGRGCSNADVAVRLLPAAQHAPQPLPRPQRAPLRRRQRRQHGAALCVGVRAAESDPHAAVRGGQSACAERVQLDAGKL</sequence>
<dbReference type="OrthoDB" id="823504at2759"/>
<gene>
    <name evidence="3" type="ORF">FRX48_04981</name>
</gene>
<dbReference type="PROSITE" id="PS50297">
    <property type="entry name" value="ANK_REP_REGION"/>
    <property type="match status" value="1"/>
</dbReference>
<keyword evidence="1" id="KW-0040">ANK repeat</keyword>
<organism evidence="3 4">
    <name type="scientific">Lasallia pustulata</name>
    <dbReference type="NCBI Taxonomy" id="136370"/>
    <lineage>
        <taxon>Eukaryota</taxon>
        <taxon>Fungi</taxon>
        <taxon>Dikarya</taxon>
        <taxon>Ascomycota</taxon>
        <taxon>Pezizomycotina</taxon>
        <taxon>Lecanoromycetes</taxon>
        <taxon>OSLEUM clade</taxon>
        <taxon>Umbilicariomycetidae</taxon>
        <taxon>Umbilicariales</taxon>
        <taxon>Umbilicariaceae</taxon>
        <taxon>Lasallia</taxon>
    </lineage>
</organism>